<comment type="similarity">
    <text evidence="1">Belongs to the ATP-dependent AMP-binding enzyme family.</text>
</comment>
<dbReference type="AlphaFoldDB" id="A0A7W7VJM1"/>
<evidence type="ECO:0000256" key="1">
    <source>
        <dbReference type="ARBA" id="ARBA00006432"/>
    </source>
</evidence>
<sequence length="491" mass="53015">MNLATLSHRNARRTPDRLAIAQGGLRVTYSELSDRVARLAGLLHARGVRPGDRVGILQHNGIALLESLLACFHGGFAAVPVNARSTPHEVGVIAEDSAAAAWLITAEYAGHVDGAVLDGQPPDVEPLPQHDSRADDPAWIFYTSGTTGRPKGAVLSHRNLAAMVLAYLADVRDLDGSATVLHAAPLTHGSGLYALPAIAKGATQLITASRSYDPAEVLGIVETERVTDIAFLAPTMVNRLVRAQQEYPRDTTSLVNVVYGGAPMYPTDIARALEVFGPVFSQIYGQAEAPVTITTLHRTEHSAERYGTVGHAYTSVEVGVRDGDTVTDYGDGEIVVRGDVVMTGYWRNPDATAKSIVDGWLRTGDIGRISADGTVRLLDRDKDVVISGGANIYPREVEEVILTHPDVREVAVVGAPDAEWGERLVAAIVAEDGADRAALSEQVEKLCRERLSGYKVPRDIEWMSQLPKSPYGKVLKRELRNRYWSGRDSVI</sequence>
<dbReference type="InterPro" id="IPR050237">
    <property type="entry name" value="ATP-dep_AMP-bd_enzyme"/>
</dbReference>
<dbReference type="PANTHER" id="PTHR43767:SF7">
    <property type="entry name" value="MEDIUM_LONG-CHAIN-FATTY-ACID--COA LIGASE FADD8"/>
    <property type="match status" value="1"/>
</dbReference>
<evidence type="ECO:0000259" key="3">
    <source>
        <dbReference type="Pfam" id="PF00501"/>
    </source>
</evidence>
<dbReference type="RefSeq" id="WP_184816246.1">
    <property type="nucleotide sequence ID" value="NZ_JACHJQ010000012.1"/>
</dbReference>
<dbReference type="Pfam" id="PF13193">
    <property type="entry name" value="AMP-binding_C"/>
    <property type="match status" value="1"/>
</dbReference>
<reference evidence="5 6" key="1">
    <citation type="submission" date="2020-08" db="EMBL/GenBank/DDBJ databases">
        <title>Genomic Encyclopedia of Type Strains, Phase III (KMG-III): the genomes of soil and plant-associated and newly described type strains.</title>
        <authorList>
            <person name="Whitman W."/>
        </authorList>
    </citation>
    <scope>NUCLEOTIDE SEQUENCE [LARGE SCALE GENOMIC DNA]</scope>
    <source>
        <strain evidence="5 6">CECT 8960</strain>
    </source>
</reference>
<dbReference type="SUPFAM" id="SSF56801">
    <property type="entry name" value="Acetyl-CoA synthetase-like"/>
    <property type="match status" value="1"/>
</dbReference>
<dbReference type="Proteomes" id="UP000520767">
    <property type="component" value="Unassembled WGS sequence"/>
</dbReference>
<evidence type="ECO:0000259" key="4">
    <source>
        <dbReference type="Pfam" id="PF13193"/>
    </source>
</evidence>
<dbReference type="InterPro" id="IPR020845">
    <property type="entry name" value="AMP-binding_CS"/>
</dbReference>
<comment type="caution">
    <text evidence="5">The sequence shown here is derived from an EMBL/GenBank/DDBJ whole genome shotgun (WGS) entry which is preliminary data.</text>
</comment>
<dbReference type="PANTHER" id="PTHR43767">
    <property type="entry name" value="LONG-CHAIN-FATTY-ACID--COA LIGASE"/>
    <property type="match status" value="1"/>
</dbReference>
<dbReference type="EMBL" id="JACHJQ010000012">
    <property type="protein sequence ID" value="MBB4912240.1"/>
    <property type="molecule type" value="Genomic_DNA"/>
</dbReference>
<gene>
    <name evidence="5" type="ORF">FHR82_008511</name>
</gene>
<dbReference type="InterPro" id="IPR042099">
    <property type="entry name" value="ANL_N_sf"/>
</dbReference>
<keyword evidence="2 5" id="KW-0436">Ligase</keyword>
<dbReference type="PROSITE" id="PS00455">
    <property type="entry name" value="AMP_BINDING"/>
    <property type="match status" value="1"/>
</dbReference>
<dbReference type="FunFam" id="3.30.300.30:FF:000008">
    <property type="entry name" value="2,3-dihydroxybenzoate-AMP ligase"/>
    <property type="match status" value="1"/>
</dbReference>
<feature type="domain" description="AMP-binding enzyme C-terminal" evidence="4">
    <location>
        <begin position="396"/>
        <end position="473"/>
    </location>
</feature>
<keyword evidence="6" id="KW-1185">Reference proteome</keyword>
<evidence type="ECO:0000313" key="6">
    <source>
        <dbReference type="Proteomes" id="UP000520767"/>
    </source>
</evidence>
<dbReference type="Gene3D" id="3.30.300.30">
    <property type="match status" value="1"/>
</dbReference>
<organism evidence="5 6">
    <name type="scientific">Actinophytocola algeriensis</name>
    <dbReference type="NCBI Taxonomy" id="1768010"/>
    <lineage>
        <taxon>Bacteria</taxon>
        <taxon>Bacillati</taxon>
        <taxon>Actinomycetota</taxon>
        <taxon>Actinomycetes</taxon>
        <taxon>Pseudonocardiales</taxon>
        <taxon>Pseudonocardiaceae</taxon>
    </lineage>
</organism>
<dbReference type="InterPro" id="IPR000873">
    <property type="entry name" value="AMP-dep_synth/lig_dom"/>
</dbReference>
<dbReference type="Gene3D" id="3.40.50.12780">
    <property type="entry name" value="N-terminal domain of ligase-like"/>
    <property type="match status" value="1"/>
</dbReference>
<dbReference type="InterPro" id="IPR045851">
    <property type="entry name" value="AMP-bd_C_sf"/>
</dbReference>
<protein>
    <submittedName>
        <fullName evidence="5">Acyl-CoA synthetase (AMP-forming)/AMP-acid ligase II</fullName>
    </submittedName>
</protein>
<accession>A0A7W7VJM1</accession>
<evidence type="ECO:0000313" key="5">
    <source>
        <dbReference type="EMBL" id="MBB4912240.1"/>
    </source>
</evidence>
<dbReference type="Pfam" id="PF00501">
    <property type="entry name" value="AMP-binding"/>
    <property type="match status" value="1"/>
</dbReference>
<name>A0A7W7VJM1_9PSEU</name>
<dbReference type="GO" id="GO:0016877">
    <property type="term" value="F:ligase activity, forming carbon-sulfur bonds"/>
    <property type="evidence" value="ECO:0007669"/>
    <property type="project" value="UniProtKB-ARBA"/>
</dbReference>
<dbReference type="InterPro" id="IPR025110">
    <property type="entry name" value="AMP-bd_C"/>
</dbReference>
<feature type="domain" description="AMP-dependent synthetase/ligase" evidence="3">
    <location>
        <begin position="9"/>
        <end position="346"/>
    </location>
</feature>
<evidence type="ECO:0000256" key="2">
    <source>
        <dbReference type="ARBA" id="ARBA00022598"/>
    </source>
</evidence>
<proteinExistence type="inferred from homology"/>